<protein>
    <recommendedName>
        <fullName evidence="2">Type 9 secretion system plug protein N-terminal domain-containing protein</fullName>
    </recommendedName>
</protein>
<gene>
    <name evidence="3" type="ORF">SAMN05660862_2176</name>
</gene>
<feature type="chain" id="PRO_5010877849" description="Type 9 secretion system plug protein N-terminal domain-containing protein" evidence="1">
    <location>
        <begin position="25"/>
        <end position="438"/>
    </location>
</feature>
<dbReference type="RefSeq" id="WP_144036547.1">
    <property type="nucleotide sequence ID" value="NZ_FXAU01000003.1"/>
</dbReference>
<feature type="domain" description="Type 9 secretion system plug protein N-terminal" evidence="2">
    <location>
        <begin position="53"/>
        <end position="177"/>
    </location>
</feature>
<dbReference type="Proteomes" id="UP000192980">
    <property type="component" value="Unassembled WGS sequence"/>
</dbReference>
<keyword evidence="4" id="KW-1185">Reference proteome</keyword>
<keyword evidence="1" id="KW-0732">Signal</keyword>
<organism evidence="3 4">
    <name type="scientific">Sphingobacterium psychroaquaticum</name>
    <dbReference type="NCBI Taxonomy" id="561061"/>
    <lineage>
        <taxon>Bacteria</taxon>
        <taxon>Pseudomonadati</taxon>
        <taxon>Bacteroidota</taxon>
        <taxon>Sphingobacteriia</taxon>
        <taxon>Sphingobacteriales</taxon>
        <taxon>Sphingobacteriaceae</taxon>
        <taxon>Sphingobacterium</taxon>
    </lineage>
</organism>
<dbReference type="InterPro" id="IPR031345">
    <property type="entry name" value="T9SS_Plug_N"/>
</dbReference>
<dbReference type="AlphaFoldDB" id="A0A1X7JSU9"/>
<accession>A0A1X7JSU9</accession>
<dbReference type="Pfam" id="PF17116">
    <property type="entry name" value="T9SS_plug_1st"/>
    <property type="match status" value="1"/>
</dbReference>
<sequence length="438" mass="51200">MKIHQVLKQAFLFFLVCSTTAVLAQKKKKEKKEFERSPRQELVYSNKAYLPSIKTVQFYPTGKENKLPIYVLGSNDLLLLSFDDLRADIRNFYFSIEHCNQDWTPSRASVLDYVDGFNEDRLEQFTASKGTLQPYTNYSLSFPSQYLKPKLAGNYLLKVYEDADKERLILTRRFYVLNNLVNISSNIQSPLQVANRLKNQKLNVTLKTGLTINNPQRDLTLLVKQNQRDDYQMVLQTPSFFSGNEIKYSNAETLDFKGNNEFRFVDLRSFRLAAEGVQKIKIDSLAEVKVLTDEDKYDQTYAATFDENGRFFIRNRDLEDQNTEGDYAHVTFSLKNKRDFKGKVYIVGGFNDYQRSVENQLTYNVEDKLWQITLKLKQGLYDYEYVLEDESGKIQTDFFSGTHFQTGNDYQLMIYTRRLGTYWDELVGFAENSINNRQ</sequence>
<proteinExistence type="predicted"/>
<evidence type="ECO:0000313" key="4">
    <source>
        <dbReference type="Proteomes" id="UP000192980"/>
    </source>
</evidence>
<dbReference type="SUPFAM" id="SSF81296">
    <property type="entry name" value="E set domains"/>
    <property type="match status" value="1"/>
</dbReference>
<dbReference type="STRING" id="561061.SAMN05660862_2176"/>
<name>A0A1X7JSU9_9SPHI</name>
<evidence type="ECO:0000259" key="2">
    <source>
        <dbReference type="Pfam" id="PF17116"/>
    </source>
</evidence>
<evidence type="ECO:0000313" key="3">
    <source>
        <dbReference type="EMBL" id="SMG31452.1"/>
    </source>
</evidence>
<dbReference type="InterPro" id="IPR013783">
    <property type="entry name" value="Ig-like_fold"/>
</dbReference>
<dbReference type="Gene3D" id="2.60.40.10">
    <property type="entry name" value="Immunoglobulins"/>
    <property type="match status" value="1"/>
</dbReference>
<dbReference type="EMBL" id="FXAU01000003">
    <property type="protein sequence ID" value="SMG31452.1"/>
    <property type="molecule type" value="Genomic_DNA"/>
</dbReference>
<dbReference type="InterPro" id="IPR014756">
    <property type="entry name" value="Ig_E-set"/>
</dbReference>
<reference evidence="3 4" key="1">
    <citation type="submission" date="2017-04" db="EMBL/GenBank/DDBJ databases">
        <authorList>
            <person name="Afonso C.L."/>
            <person name="Miller P.J."/>
            <person name="Scott M.A."/>
            <person name="Spackman E."/>
            <person name="Goraichik I."/>
            <person name="Dimitrov K.M."/>
            <person name="Suarez D.L."/>
            <person name="Swayne D.E."/>
        </authorList>
    </citation>
    <scope>NUCLEOTIDE SEQUENCE [LARGE SCALE GENOMIC DNA]</scope>
    <source>
        <strain evidence="3 4">DSM 22418</strain>
    </source>
</reference>
<feature type="signal peptide" evidence="1">
    <location>
        <begin position="1"/>
        <end position="24"/>
    </location>
</feature>
<evidence type="ECO:0000256" key="1">
    <source>
        <dbReference type="SAM" id="SignalP"/>
    </source>
</evidence>
<dbReference type="OrthoDB" id="1522602at2"/>